<dbReference type="NCBIfam" id="TIGR04316">
    <property type="entry name" value="dhbA_paeA"/>
    <property type="match status" value="1"/>
</dbReference>
<evidence type="ECO:0000313" key="6">
    <source>
        <dbReference type="Proteomes" id="UP000694257"/>
    </source>
</evidence>
<dbReference type="SMART" id="SM00822">
    <property type="entry name" value="PKS_KR"/>
    <property type="match status" value="1"/>
</dbReference>
<protein>
    <recommendedName>
        <fullName evidence="3">2,3-dihydro-2,3-dihydroxybenzoate dehydrogenase</fullName>
        <ecNumber evidence="3">1.3.1.28</ecNumber>
    </recommendedName>
</protein>
<evidence type="ECO:0000256" key="1">
    <source>
        <dbReference type="ARBA" id="ARBA00006484"/>
    </source>
</evidence>
<evidence type="ECO:0000313" key="5">
    <source>
        <dbReference type="EMBL" id="QXN90714.1"/>
    </source>
</evidence>
<comment type="similarity">
    <text evidence="1">Belongs to the short-chain dehydrogenases/reductases (SDR) family.</text>
</comment>
<dbReference type="GO" id="GO:0008667">
    <property type="term" value="F:2,3-dihydro-2,3-dihydroxybenzoate dehydrogenase activity"/>
    <property type="evidence" value="ECO:0007669"/>
    <property type="project" value="UniProtKB-EC"/>
</dbReference>
<keyword evidence="6" id="KW-1185">Reference proteome</keyword>
<feature type="domain" description="Ketoreductase" evidence="4">
    <location>
        <begin position="12"/>
        <end position="179"/>
    </location>
</feature>
<evidence type="ECO:0000256" key="2">
    <source>
        <dbReference type="ARBA" id="ARBA00023002"/>
    </source>
</evidence>
<keyword evidence="2 5" id="KW-0560">Oxidoreductase</keyword>
<dbReference type="InterPro" id="IPR020904">
    <property type="entry name" value="Sc_DH/Rdtase_CS"/>
</dbReference>
<dbReference type="PROSITE" id="PS00061">
    <property type="entry name" value="ADH_SHORT"/>
    <property type="match status" value="1"/>
</dbReference>
<dbReference type="RefSeq" id="WP_218471581.1">
    <property type="nucleotide sequence ID" value="NZ_BAABJN010000006.1"/>
</dbReference>
<evidence type="ECO:0000259" key="4">
    <source>
        <dbReference type="SMART" id="SM00822"/>
    </source>
</evidence>
<reference evidence="5 6" key="1">
    <citation type="submission" date="2021-07" db="EMBL/GenBank/DDBJ databases">
        <title>Whole Genome Sequence of Nocardia Iowensis.</title>
        <authorList>
            <person name="Lamm A."/>
            <person name="Collins-Fairclough A.M."/>
            <person name="Bunk B."/>
            <person name="Sproer C."/>
        </authorList>
    </citation>
    <scope>NUCLEOTIDE SEQUENCE [LARGE SCALE GENOMIC DNA]</scope>
    <source>
        <strain evidence="5 6">NRRL 5646</strain>
    </source>
</reference>
<dbReference type="Proteomes" id="UP000694257">
    <property type="component" value="Chromosome"/>
</dbReference>
<dbReference type="PANTHER" id="PTHR42760">
    <property type="entry name" value="SHORT-CHAIN DEHYDROGENASES/REDUCTASES FAMILY MEMBER"/>
    <property type="match status" value="1"/>
</dbReference>
<dbReference type="PANTHER" id="PTHR42760:SF115">
    <property type="entry name" value="3-OXOACYL-[ACYL-CARRIER-PROTEIN] REDUCTASE FABG"/>
    <property type="match status" value="1"/>
</dbReference>
<accession>A0ABX8RM66</accession>
<sequence length="260" mass="26968">MTESDSRGLTGRVAVVTGAARGIGAAVAAALSEEGAVVAALDRDEAELEAMAGRVGSGVYPYRLDVADEAEVEAVGAKIESDIGPVAVLVNVAGVLRTGEVTELTTEDWAATFAANTSGVFHLCRFAARTMRSRRAGAIVTVGSNAAETPRVGMAAYAASKAAATQFTKCLGLELAPYNVRCNVVSPGSTNTAMQHALWQSPDGYAKAVAGDLESFRTGIPLGRIAEPEDVARLVTFLVSDHARHITMQNIYVDGGGSLR</sequence>
<dbReference type="InterPro" id="IPR057326">
    <property type="entry name" value="KR_dom"/>
</dbReference>
<dbReference type="NCBIfam" id="NF006074">
    <property type="entry name" value="PRK08220.1"/>
    <property type="match status" value="1"/>
</dbReference>
<evidence type="ECO:0000256" key="3">
    <source>
        <dbReference type="NCBIfam" id="TIGR04316"/>
    </source>
</evidence>
<dbReference type="Pfam" id="PF13561">
    <property type="entry name" value="adh_short_C2"/>
    <property type="match status" value="1"/>
</dbReference>
<dbReference type="InterPro" id="IPR003560">
    <property type="entry name" value="DHB_DH"/>
</dbReference>
<proteinExistence type="inferred from homology"/>
<gene>
    <name evidence="5" type="ORF">KV110_35900</name>
</gene>
<dbReference type="EMBL" id="CP078145">
    <property type="protein sequence ID" value="QXN90714.1"/>
    <property type="molecule type" value="Genomic_DNA"/>
</dbReference>
<dbReference type="InterPro" id="IPR002347">
    <property type="entry name" value="SDR_fam"/>
</dbReference>
<name>A0ABX8RM66_NOCIO</name>
<organism evidence="5 6">
    <name type="scientific">Nocardia iowensis</name>
    <dbReference type="NCBI Taxonomy" id="204891"/>
    <lineage>
        <taxon>Bacteria</taxon>
        <taxon>Bacillati</taxon>
        <taxon>Actinomycetota</taxon>
        <taxon>Actinomycetes</taxon>
        <taxon>Mycobacteriales</taxon>
        <taxon>Nocardiaceae</taxon>
        <taxon>Nocardia</taxon>
    </lineage>
</organism>
<dbReference type="EC" id="1.3.1.28" evidence="3"/>